<evidence type="ECO:0000256" key="6">
    <source>
        <dbReference type="ARBA" id="ARBA00022741"/>
    </source>
</evidence>
<protein>
    <recommendedName>
        <fullName evidence="4">2-amino-4-hydroxy-6-hydroxymethyldihydropteridine pyrophosphokinase</fullName>
        <ecNumber evidence="3">2.7.6.3</ecNumber>
    </recommendedName>
    <alternativeName>
        <fullName evidence="11">6-hydroxymethyl-7,8-dihydropterin pyrophosphokinase</fullName>
    </alternativeName>
    <alternativeName>
        <fullName evidence="12">7,8-dihydro-6-hydroxymethylpterin-pyrophosphokinase</fullName>
    </alternativeName>
</protein>
<name>A0A7X6GWT6_9RHOB</name>
<evidence type="ECO:0000313" key="14">
    <source>
        <dbReference type="EMBL" id="NKX43013.1"/>
    </source>
</evidence>
<accession>A0A7X6GWT6</accession>
<evidence type="ECO:0000256" key="2">
    <source>
        <dbReference type="ARBA" id="ARBA00005810"/>
    </source>
</evidence>
<evidence type="ECO:0000313" key="15">
    <source>
        <dbReference type="Proteomes" id="UP000526408"/>
    </source>
</evidence>
<dbReference type="EMBL" id="JAAZQQ010000001">
    <property type="protein sequence ID" value="NKX43013.1"/>
    <property type="molecule type" value="Genomic_DNA"/>
</dbReference>
<feature type="domain" description="7,8-dihydro-6-hydroxymethylpterin-pyrophosphokinase" evidence="13">
    <location>
        <begin position="8"/>
        <end position="159"/>
    </location>
</feature>
<reference evidence="14 15" key="1">
    <citation type="submission" date="2020-04" db="EMBL/GenBank/DDBJ databases">
        <authorList>
            <person name="Yoon J."/>
        </authorList>
    </citation>
    <scope>NUCLEOTIDE SEQUENCE [LARGE SCALE GENOMIC DNA]</scope>
    <source>
        <strain evidence="14 15">KMU-115</strain>
    </source>
</reference>
<organism evidence="14 15">
    <name type="scientific">Roseicyclus persicicus</name>
    <dbReference type="NCBI Taxonomy" id="2650661"/>
    <lineage>
        <taxon>Bacteria</taxon>
        <taxon>Pseudomonadati</taxon>
        <taxon>Pseudomonadota</taxon>
        <taxon>Alphaproteobacteria</taxon>
        <taxon>Rhodobacterales</taxon>
        <taxon>Roseobacteraceae</taxon>
        <taxon>Roseicyclus</taxon>
    </lineage>
</organism>
<dbReference type="SUPFAM" id="SSF55083">
    <property type="entry name" value="6-hydroxymethyl-7,8-dihydropterin pyrophosphokinase, HPPK"/>
    <property type="match status" value="1"/>
</dbReference>
<dbReference type="GO" id="GO:0046656">
    <property type="term" value="P:folic acid biosynthetic process"/>
    <property type="evidence" value="ECO:0007669"/>
    <property type="project" value="UniProtKB-KW"/>
</dbReference>
<dbReference type="EC" id="2.7.6.3" evidence="3"/>
<comment type="pathway">
    <text evidence="1">Cofactor biosynthesis; tetrahydrofolate biosynthesis; 2-amino-4-hydroxy-6-hydroxymethyl-7,8-dihydropteridine diphosphate from 7,8-dihydroneopterin triphosphate: step 4/4.</text>
</comment>
<dbReference type="AlphaFoldDB" id="A0A7X6GWT6"/>
<comment type="function">
    <text evidence="10">Catalyzes the transfer of pyrophosphate from adenosine triphosphate (ATP) to 6-hydroxymethyl-7,8-dihydropterin, an enzymatic step in folate biosynthesis pathway.</text>
</comment>
<dbReference type="GO" id="GO:0003848">
    <property type="term" value="F:2-amino-4-hydroxy-6-hydroxymethyldihydropteridine diphosphokinase activity"/>
    <property type="evidence" value="ECO:0007669"/>
    <property type="project" value="UniProtKB-EC"/>
</dbReference>
<keyword evidence="5 14" id="KW-0808">Transferase</keyword>
<dbReference type="GO" id="GO:0016301">
    <property type="term" value="F:kinase activity"/>
    <property type="evidence" value="ECO:0007669"/>
    <property type="project" value="UniProtKB-KW"/>
</dbReference>
<evidence type="ECO:0000256" key="12">
    <source>
        <dbReference type="ARBA" id="ARBA00033413"/>
    </source>
</evidence>
<dbReference type="CDD" id="cd00483">
    <property type="entry name" value="HPPK"/>
    <property type="match status" value="1"/>
</dbReference>
<dbReference type="Gene3D" id="3.30.70.560">
    <property type="entry name" value="7,8-Dihydro-6-hydroxymethylpterin-pyrophosphokinase HPPK"/>
    <property type="match status" value="1"/>
</dbReference>
<keyword evidence="9" id="KW-0289">Folate biosynthesis</keyword>
<sequence length="195" mass="20487">MGTYTKGVVAFGANLPSGDLPPARSVAAAMDLLEARAGVPLTRSRLYRTPAFPPGAGPDFVNAAAALDWAGTPEDLLALLHGVEAAFGRTRTARWEARIMDLDLIALGDTVLPDRATQGQWAALPPDEAARATPDRLILPHPRLAERGFVLVPAADVAPEWRHPVTGRTVAEMATALPAAERAAIRPLDPGDGAP</sequence>
<dbReference type="RefSeq" id="WP_168621414.1">
    <property type="nucleotide sequence ID" value="NZ_JAAZQQ010000001.1"/>
</dbReference>
<evidence type="ECO:0000256" key="7">
    <source>
        <dbReference type="ARBA" id="ARBA00022777"/>
    </source>
</evidence>
<dbReference type="InterPro" id="IPR000550">
    <property type="entry name" value="Hppk"/>
</dbReference>
<keyword evidence="15" id="KW-1185">Reference proteome</keyword>
<dbReference type="Pfam" id="PF01288">
    <property type="entry name" value="HPPK"/>
    <property type="match status" value="1"/>
</dbReference>
<evidence type="ECO:0000256" key="4">
    <source>
        <dbReference type="ARBA" id="ARBA00016218"/>
    </source>
</evidence>
<evidence type="ECO:0000256" key="9">
    <source>
        <dbReference type="ARBA" id="ARBA00022909"/>
    </source>
</evidence>
<evidence type="ECO:0000256" key="5">
    <source>
        <dbReference type="ARBA" id="ARBA00022679"/>
    </source>
</evidence>
<dbReference type="NCBIfam" id="TIGR01498">
    <property type="entry name" value="folK"/>
    <property type="match status" value="1"/>
</dbReference>
<evidence type="ECO:0000256" key="3">
    <source>
        <dbReference type="ARBA" id="ARBA00013253"/>
    </source>
</evidence>
<comment type="similarity">
    <text evidence="2">Belongs to the HPPK family.</text>
</comment>
<evidence type="ECO:0000256" key="11">
    <source>
        <dbReference type="ARBA" id="ARBA00029766"/>
    </source>
</evidence>
<comment type="caution">
    <text evidence="14">The sequence shown here is derived from an EMBL/GenBank/DDBJ whole genome shotgun (WGS) entry which is preliminary data.</text>
</comment>
<evidence type="ECO:0000259" key="13">
    <source>
        <dbReference type="Pfam" id="PF01288"/>
    </source>
</evidence>
<keyword evidence="8" id="KW-0067">ATP-binding</keyword>
<dbReference type="Proteomes" id="UP000526408">
    <property type="component" value="Unassembled WGS sequence"/>
</dbReference>
<keyword evidence="6" id="KW-0547">Nucleotide-binding</keyword>
<dbReference type="PANTHER" id="PTHR43071">
    <property type="entry name" value="2-AMINO-4-HYDROXY-6-HYDROXYMETHYLDIHYDROPTERIDINE PYROPHOSPHOKINASE"/>
    <property type="match status" value="1"/>
</dbReference>
<dbReference type="InterPro" id="IPR035907">
    <property type="entry name" value="Hppk_sf"/>
</dbReference>
<proteinExistence type="inferred from homology"/>
<dbReference type="UniPathway" id="UPA00077">
    <property type="reaction ID" value="UER00155"/>
</dbReference>
<keyword evidence="7 14" id="KW-0418">Kinase</keyword>
<evidence type="ECO:0000256" key="10">
    <source>
        <dbReference type="ARBA" id="ARBA00029409"/>
    </source>
</evidence>
<dbReference type="GO" id="GO:0005524">
    <property type="term" value="F:ATP binding"/>
    <property type="evidence" value="ECO:0007669"/>
    <property type="project" value="UniProtKB-KW"/>
</dbReference>
<evidence type="ECO:0000256" key="1">
    <source>
        <dbReference type="ARBA" id="ARBA00005051"/>
    </source>
</evidence>
<dbReference type="PANTHER" id="PTHR43071:SF1">
    <property type="entry name" value="2-AMINO-4-HYDROXY-6-HYDROXYMETHYLDIHYDROPTERIDINE PYROPHOSPHOKINASE"/>
    <property type="match status" value="1"/>
</dbReference>
<gene>
    <name evidence="14" type="primary">folK</name>
    <name evidence="14" type="ORF">HCU73_00290</name>
</gene>
<evidence type="ECO:0000256" key="8">
    <source>
        <dbReference type="ARBA" id="ARBA00022840"/>
    </source>
</evidence>
<dbReference type="GO" id="GO:0046654">
    <property type="term" value="P:tetrahydrofolate biosynthetic process"/>
    <property type="evidence" value="ECO:0007669"/>
    <property type="project" value="UniProtKB-UniPathway"/>
</dbReference>